<dbReference type="AlphaFoldDB" id="A0A0M0HLL0"/>
<dbReference type="Gene3D" id="3.30.420.10">
    <property type="entry name" value="Ribonuclease H-like superfamily/Ribonuclease H"/>
    <property type="match status" value="1"/>
</dbReference>
<dbReference type="Pfam" id="PF13358">
    <property type="entry name" value="DDE_3"/>
    <property type="match status" value="1"/>
</dbReference>
<dbReference type="EMBL" id="LHPJ01000010">
    <property type="protein sequence ID" value="KOO02916.1"/>
    <property type="molecule type" value="Genomic_DNA"/>
</dbReference>
<dbReference type="InterPro" id="IPR036397">
    <property type="entry name" value="RNaseH_sf"/>
</dbReference>
<dbReference type="Proteomes" id="UP000037515">
    <property type="component" value="Unassembled WGS sequence"/>
</dbReference>
<comment type="caution">
    <text evidence="2">The sequence shown here is derived from an EMBL/GenBank/DDBJ whole genome shotgun (WGS) entry which is preliminary data.</text>
</comment>
<evidence type="ECO:0000259" key="1">
    <source>
        <dbReference type="Pfam" id="PF13358"/>
    </source>
</evidence>
<dbReference type="PATRIC" id="fig|693.5.peg.2718"/>
<accession>A0A0M0HLL0</accession>
<protein>
    <submittedName>
        <fullName evidence="2">Transposase</fullName>
    </submittedName>
</protein>
<reference evidence="3" key="1">
    <citation type="submission" date="2015-08" db="EMBL/GenBank/DDBJ databases">
        <title>Vibrio galatheae sp. nov., a novel member of the Vibrionaceae family isolated from the Solomon Islands.</title>
        <authorList>
            <person name="Giubergia S."/>
            <person name="Machado H."/>
            <person name="Mateiu R.V."/>
            <person name="Gram L."/>
        </authorList>
    </citation>
    <scope>NUCLEOTIDE SEQUENCE [LARGE SCALE GENOMIC DNA]</scope>
    <source>
        <strain evidence="3">DSM 19584</strain>
    </source>
</reference>
<evidence type="ECO:0000313" key="3">
    <source>
        <dbReference type="Proteomes" id="UP000037515"/>
    </source>
</evidence>
<dbReference type="STRING" id="693.AKJ17_13265"/>
<proteinExistence type="predicted"/>
<gene>
    <name evidence="2" type="ORF">AKJ17_13265</name>
</gene>
<name>A0A0M0HLL0_VIBNE</name>
<dbReference type="GO" id="GO:0003676">
    <property type="term" value="F:nucleic acid binding"/>
    <property type="evidence" value="ECO:0007669"/>
    <property type="project" value="InterPro"/>
</dbReference>
<keyword evidence="3" id="KW-1185">Reference proteome</keyword>
<organism evidence="2 3">
    <name type="scientific">Vibrio nereis</name>
    <dbReference type="NCBI Taxonomy" id="693"/>
    <lineage>
        <taxon>Bacteria</taxon>
        <taxon>Pseudomonadati</taxon>
        <taxon>Pseudomonadota</taxon>
        <taxon>Gammaproteobacteria</taxon>
        <taxon>Vibrionales</taxon>
        <taxon>Vibrionaceae</taxon>
        <taxon>Vibrio</taxon>
    </lineage>
</organism>
<dbReference type="InterPro" id="IPR038717">
    <property type="entry name" value="Tc1-like_DDE_dom"/>
</dbReference>
<evidence type="ECO:0000313" key="2">
    <source>
        <dbReference type="EMBL" id="KOO02916.1"/>
    </source>
</evidence>
<feature type="domain" description="Tc1-like transposase DDE" evidence="1">
    <location>
        <begin position="2"/>
        <end position="59"/>
    </location>
</feature>
<sequence>MLDGAAYHRTELVITAAKVLNIEFHYLPLYSPNLNPIERLRKVMNEHVQNNVYFSSKIKFISAIKAFFDSTLPEITDSLMPRTTGSFQLLKPASSS</sequence>